<dbReference type="InterPro" id="IPR001293">
    <property type="entry name" value="Znf_TRAF"/>
</dbReference>
<protein>
    <submittedName>
        <fullName evidence="7">LNX1_2</fullName>
        <ecNumber evidence="7">2.3.2.27</ecNumber>
    </submittedName>
</protein>
<dbReference type="Gene3D" id="3.30.40.10">
    <property type="entry name" value="Zinc/RING finger domain, C3HC4 (zinc finger)"/>
    <property type="match status" value="1"/>
</dbReference>
<feature type="domain" description="TRAF-type" evidence="6">
    <location>
        <begin position="28"/>
        <end position="77"/>
    </location>
</feature>
<evidence type="ECO:0000259" key="5">
    <source>
        <dbReference type="PROSITE" id="PS50106"/>
    </source>
</evidence>
<organism evidence="7 8">
    <name type="scientific">Mytilus coruscus</name>
    <name type="common">Sea mussel</name>
    <dbReference type="NCBI Taxonomy" id="42192"/>
    <lineage>
        <taxon>Eukaryota</taxon>
        <taxon>Metazoa</taxon>
        <taxon>Spiralia</taxon>
        <taxon>Lophotrochozoa</taxon>
        <taxon>Mollusca</taxon>
        <taxon>Bivalvia</taxon>
        <taxon>Autobranchia</taxon>
        <taxon>Pteriomorphia</taxon>
        <taxon>Mytilida</taxon>
        <taxon>Mytiloidea</taxon>
        <taxon>Mytilidae</taxon>
        <taxon>Mytilinae</taxon>
        <taxon>Mytilus</taxon>
    </lineage>
</organism>
<keyword evidence="3 4" id="KW-0862">Zinc</keyword>
<name>A0A6J8D9C6_MYTCO</name>
<evidence type="ECO:0000256" key="2">
    <source>
        <dbReference type="ARBA" id="ARBA00022771"/>
    </source>
</evidence>
<evidence type="ECO:0000313" key="7">
    <source>
        <dbReference type="EMBL" id="CAC5403710.1"/>
    </source>
</evidence>
<dbReference type="InterPro" id="IPR018247">
    <property type="entry name" value="EF_Hand_1_Ca_BS"/>
</dbReference>
<evidence type="ECO:0000256" key="1">
    <source>
        <dbReference type="ARBA" id="ARBA00022723"/>
    </source>
</evidence>
<dbReference type="InterPro" id="IPR036034">
    <property type="entry name" value="PDZ_sf"/>
</dbReference>
<keyword evidence="8" id="KW-1185">Reference proteome</keyword>
<dbReference type="InterPro" id="IPR001478">
    <property type="entry name" value="PDZ"/>
</dbReference>
<keyword evidence="7" id="KW-0012">Acyltransferase</keyword>
<dbReference type="PROSITE" id="PS50145">
    <property type="entry name" value="ZF_TRAF"/>
    <property type="match status" value="1"/>
</dbReference>
<dbReference type="Gene3D" id="2.30.42.10">
    <property type="match status" value="1"/>
</dbReference>
<reference evidence="7 8" key="1">
    <citation type="submission" date="2020-06" db="EMBL/GenBank/DDBJ databases">
        <authorList>
            <person name="Li R."/>
            <person name="Bekaert M."/>
        </authorList>
    </citation>
    <scope>NUCLEOTIDE SEQUENCE [LARGE SCALE GENOMIC DNA]</scope>
    <source>
        <strain evidence="8">wild</strain>
    </source>
</reference>
<dbReference type="InterPro" id="IPR013083">
    <property type="entry name" value="Znf_RING/FYVE/PHD"/>
</dbReference>
<feature type="zinc finger region" description="TRAF-type" evidence="4">
    <location>
        <begin position="28"/>
        <end position="77"/>
    </location>
</feature>
<evidence type="ECO:0000256" key="3">
    <source>
        <dbReference type="ARBA" id="ARBA00022833"/>
    </source>
</evidence>
<accession>A0A6J8D9C6</accession>
<gene>
    <name evidence="7" type="ORF">MCOR_37581</name>
</gene>
<dbReference type="GO" id="GO:0061630">
    <property type="term" value="F:ubiquitin protein ligase activity"/>
    <property type="evidence" value="ECO:0007669"/>
    <property type="project" value="UniProtKB-EC"/>
</dbReference>
<dbReference type="PANTHER" id="PTHR19964:SF84">
    <property type="entry name" value="LIGAND OF NUMB PROTEIN X 2-LIKE ISOFORM X1"/>
    <property type="match status" value="1"/>
</dbReference>
<sequence length="157" mass="17567">MLFDMECRTSIDHSLVLSPYRLLDKLLVVCPNVDYCEEVLPRSDLEAHLLHRCRGAVTRCIKSSLGCTFQGPRSALQSHLWECQFRDQDGEGEVSTIEIQRSQADLGISIVGGCDTPLVCIVIQEVFPEGVVAKDGRLKPGDQILEVNIILWDKIDK</sequence>
<feature type="domain" description="PDZ" evidence="5">
    <location>
        <begin position="96"/>
        <end position="148"/>
    </location>
</feature>
<dbReference type="PROSITE" id="PS50106">
    <property type="entry name" value="PDZ"/>
    <property type="match status" value="1"/>
</dbReference>
<evidence type="ECO:0000259" key="6">
    <source>
        <dbReference type="PROSITE" id="PS50145"/>
    </source>
</evidence>
<dbReference type="Pfam" id="PF02176">
    <property type="entry name" value="zf-TRAF"/>
    <property type="match status" value="1"/>
</dbReference>
<dbReference type="PANTHER" id="PTHR19964">
    <property type="entry name" value="MULTIPLE PDZ DOMAIN PROTEIN"/>
    <property type="match status" value="1"/>
</dbReference>
<dbReference type="SUPFAM" id="SSF49599">
    <property type="entry name" value="TRAF domain-like"/>
    <property type="match status" value="1"/>
</dbReference>
<evidence type="ECO:0000256" key="4">
    <source>
        <dbReference type="PROSITE-ProRule" id="PRU00207"/>
    </source>
</evidence>
<proteinExistence type="predicted"/>
<keyword evidence="1 4" id="KW-0479">Metal-binding</keyword>
<dbReference type="EMBL" id="CACVKT020006823">
    <property type="protein sequence ID" value="CAC5403710.1"/>
    <property type="molecule type" value="Genomic_DNA"/>
</dbReference>
<dbReference type="GO" id="GO:0008270">
    <property type="term" value="F:zinc ion binding"/>
    <property type="evidence" value="ECO:0007669"/>
    <property type="project" value="UniProtKB-KW"/>
</dbReference>
<dbReference type="OrthoDB" id="438726at2759"/>
<dbReference type="InterPro" id="IPR051342">
    <property type="entry name" value="PDZ_scaffold"/>
</dbReference>
<dbReference type="PROSITE" id="PS00018">
    <property type="entry name" value="EF_HAND_1"/>
    <property type="match status" value="1"/>
</dbReference>
<evidence type="ECO:0000313" key="8">
    <source>
        <dbReference type="Proteomes" id="UP000507470"/>
    </source>
</evidence>
<dbReference type="SUPFAM" id="SSF50156">
    <property type="entry name" value="PDZ domain-like"/>
    <property type="match status" value="1"/>
</dbReference>
<dbReference type="AlphaFoldDB" id="A0A6J8D9C6"/>
<dbReference type="EC" id="2.3.2.27" evidence="7"/>
<keyword evidence="7" id="KW-0808">Transferase</keyword>
<dbReference type="Pfam" id="PF00595">
    <property type="entry name" value="PDZ"/>
    <property type="match status" value="1"/>
</dbReference>
<keyword evidence="2 4" id="KW-0863">Zinc-finger</keyword>
<dbReference type="Proteomes" id="UP000507470">
    <property type="component" value="Unassembled WGS sequence"/>
</dbReference>